<accession>A0ABV0YY87</accession>
<gene>
    <name evidence="1" type="ORF">AMECASPLE_007541</name>
</gene>
<keyword evidence="2" id="KW-1185">Reference proteome</keyword>
<comment type="caution">
    <text evidence="1">The sequence shown here is derived from an EMBL/GenBank/DDBJ whole genome shotgun (WGS) entry which is preliminary data.</text>
</comment>
<sequence>MLGVNLIKRELITLRFDVQNLECIPEEAVWDLKPGRTAGSDHLCGHTHSNQVFHPLSGVPLEQLATSWRNSFREPPHF</sequence>
<evidence type="ECO:0000313" key="1">
    <source>
        <dbReference type="EMBL" id="MEQ2298656.1"/>
    </source>
</evidence>
<organism evidence="1 2">
    <name type="scientific">Ameca splendens</name>
    <dbReference type="NCBI Taxonomy" id="208324"/>
    <lineage>
        <taxon>Eukaryota</taxon>
        <taxon>Metazoa</taxon>
        <taxon>Chordata</taxon>
        <taxon>Craniata</taxon>
        <taxon>Vertebrata</taxon>
        <taxon>Euteleostomi</taxon>
        <taxon>Actinopterygii</taxon>
        <taxon>Neopterygii</taxon>
        <taxon>Teleostei</taxon>
        <taxon>Neoteleostei</taxon>
        <taxon>Acanthomorphata</taxon>
        <taxon>Ovalentaria</taxon>
        <taxon>Atherinomorphae</taxon>
        <taxon>Cyprinodontiformes</taxon>
        <taxon>Goodeidae</taxon>
        <taxon>Ameca</taxon>
    </lineage>
</organism>
<evidence type="ECO:0000313" key="2">
    <source>
        <dbReference type="Proteomes" id="UP001469553"/>
    </source>
</evidence>
<proteinExistence type="predicted"/>
<dbReference type="Proteomes" id="UP001469553">
    <property type="component" value="Unassembled WGS sequence"/>
</dbReference>
<name>A0ABV0YY87_9TELE</name>
<reference evidence="1 2" key="1">
    <citation type="submission" date="2021-06" db="EMBL/GenBank/DDBJ databases">
        <authorList>
            <person name="Palmer J.M."/>
        </authorList>
    </citation>
    <scope>NUCLEOTIDE SEQUENCE [LARGE SCALE GENOMIC DNA]</scope>
    <source>
        <strain evidence="1 2">AS_MEX2019</strain>
        <tissue evidence="1">Muscle</tissue>
    </source>
</reference>
<dbReference type="EMBL" id="JAHRIP010047410">
    <property type="protein sequence ID" value="MEQ2298656.1"/>
    <property type="molecule type" value="Genomic_DNA"/>
</dbReference>
<protein>
    <submittedName>
        <fullName evidence="1">Uncharacterized protein</fullName>
    </submittedName>
</protein>